<feature type="transmembrane region" description="Helical" evidence="8">
    <location>
        <begin position="435"/>
        <end position="458"/>
    </location>
</feature>
<dbReference type="InterPro" id="IPR049829">
    <property type="entry name" value="MptA/B-like"/>
</dbReference>
<evidence type="ECO:0000256" key="6">
    <source>
        <dbReference type="ARBA" id="ARBA00023136"/>
    </source>
</evidence>
<dbReference type="InParanoid" id="A0A7L4YQ73"/>
<feature type="transmembrane region" description="Helical" evidence="8">
    <location>
        <begin position="43"/>
        <end position="60"/>
    </location>
</feature>
<keyword evidence="5 8" id="KW-1133">Transmembrane helix</keyword>
<comment type="subcellular location">
    <subcellularLocation>
        <location evidence="1">Membrane</location>
        <topology evidence="1">Multi-pass membrane protein</topology>
    </subcellularLocation>
</comment>
<dbReference type="Proteomes" id="UP000463857">
    <property type="component" value="Chromosome"/>
</dbReference>
<dbReference type="OrthoDB" id="5242303at2"/>
<gene>
    <name evidence="9" type="ORF">EK0264_14180</name>
</gene>
<proteinExistence type="inferred from homology"/>
<feature type="transmembrane region" description="Helical" evidence="8">
    <location>
        <begin position="196"/>
        <end position="225"/>
    </location>
</feature>
<evidence type="ECO:0000256" key="2">
    <source>
        <dbReference type="ARBA" id="ARBA00022676"/>
    </source>
</evidence>
<dbReference type="EMBL" id="CP047156">
    <property type="protein sequence ID" value="QHC01316.1"/>
    <property type="molecule type" value="Genomic_DNA"/>
</dbReference>
<reference evidence="9 10" key="1">
    <citation type="journal article" date="2018" name="Int. J. Syst. Evol. Microbiol.">
        <title>Epidermidibacterium keratini gen. nov., sp. nov., a member of the family Sporichthyaceae, isolated from keratin epidermis.</title>
        <authorList>
            <person name="Lee D.G."/>
            <person name="Trujillo M.E."/>
            <person name="Kang S."/>
            <person name="Nam J.J."/>
            <person name="Kim Y.J."/>
        </authorList>
    </citation>
    <scope>NUCLEOTIDE SEQUENCE [LARGE SCALE GENOMIC DNA]</scope>
    <source>
        <strain evidence="9 10">EPI-7</strain>
    </source>
</reference>
<dbReference type="GO" id="GO:0016020">
    <property type="term" value="C:membrane"/>
    <property type="evidence" value="ECO:0007669"/>
    <property type="project" value="UniProtKB-SubCell"/>
</dbReference>
<keyword evidence="3" id="KW-0808">Transferase</keyword>
<feature type="transmembrane region" description="Helical" evidence="8">
    <location>
        <begin position="404"/>
        <end position="423"/>
    </location>
</feature>
<dbReference type="Pfam" id="PF26314">
    <property type="entry name" value="MptA_B_family"/>
    <property type="match status" value="1"/>
</dbReference>
<dbReference type="FunCoup" id="A0A7L4YQ73">
    <property type="interactions" value="5"/>
</dbReference>
<protein>
    <recommendedName>
        <fullName evidence="11">DUF2029 domain-containing protein</fullName>
    </recommendedName>
</protein>
<feature type="transmembrane region" description="Helical" evidence="8">
    <location>
        <begin position="72"/>
        <end position="90"/>
    </location>
</feature>
<sequence>MGFLASLMVALGAACRTERVPNSAYYGWLERLGLGAIATDEMGRVLVTLGCALGVAVWLVSNPLRFRGRLPGWVLAAWCAPLALTLPVLSTDAYAYLDLGWQGAAGHDPYVAGLGTLGGPFSDYIVNWRGTQSPYPPLSLLIMEQAVRLGGFVTYPSLLLLRVPAIAGLAVLWWVVPRLAARVGASARWARWLVPLNPLVIVHGIGGLHLDILAAAIAMLALYVAVTRRAFVQAAALVGVAMLIKQTAAVALVPIALYAVADAGQQRVTLRHWRRAVAVGAAAVTVFGAVSLLSYGFGWVGPLSHSSMGSSMAPSNVAWSVVRMAFEIDHVTPGLAIVRRILTTGVLLVAIGVVIARFADSALRRPLVISGWLAFASVVAAPALREWYWIFPLAMLALVRDVRAYAACVGVTAYAMLSLPFAEYGIGAVPTGEKVLVATAIGIVLTVVMLATLGRWAFQSARVRAASVTPTA</sequence>
<evidence type="ECO:0000313" key="9">
    <source>
        <dbReference type="EMBL" id="QHC01316.1"/>
    </source>
</evidence>
<keyword evidence="10" id="KW-1185">Reference proteome</keyword>
<evidence type="ECO:0000256" key="8">
    <source>
        <dbReference type="SAM" id="Phobius"/>
    </source>
</evidence>
<feature type="transmembrane region" description="Helical" evidence="8">
    <location>
        <begin position="231"/>
        <end position="261"/>
    </location>
</feature>
<evidence type="ECO:0000256" key="3">
    <source>
        <dbReference type="ARBA" id="ARBA00022679"/>
    </source>
</evidence>
<organism evidence="9 10">
    <name type="scientific">Epidermidibacterium keratini</name>
    <dbReference type="NCBI Taxonomy" id="1891644"/>
    <lineage>
        <taxon>Bacteria</taxon>
        <taxon>Bacillati</taxon>
        <taxon>Actinomycetota</taxon>
        <taxon>Actinomycetes</taxon>
        <taxon>Sporichthyales</taxon>
        <taxon>Sporichthyaceae</taxon>
        <taxon>Epidermidibacterium</taxon>
    </lineage>
</organism>
<dbReference type="NCBIfam" id="NF038066">
    <property type="entry name" value="MptB"/>
    <property type="match status" value="1"/>
</dbReference>
<dbReference type="GO" id="GO:0016757">
    <property type="term" value="F:glycosyltransferase activity"/>
    <property type="evidence" value="ECO:0007669"/>
    <property type="project" value="UniProtKB-KW"/>
</dbReference>
<evidence type="ECO:0000256" key="7">
    <source>
        <dbReference type="ARBA" id="ARBA00043987"/>
    </source>
</evidence>
<keyword evidence="4 8" id="KW-0812">Transmembrane</keyword>
<dbReference type="AlphaFoldDB" id="A0A7L4YQ73"/>
<dbReference type="RefSeq" id="WP_159546453.1">
    <property type="nucleotide sequence ID" value="NZ_CP047156.1"/>
</dbReference>
<feature type="transmembrane region" description="Helical" evidence="8">
    <location>
        <begin position="273"/>
        <end position="297"/>
    </location>
</feature>
<evidence type="ECO:0000256" key="4">
    <source>
        <dbReference type="ARBA" id="ARBA00022692"/>
    </source>
</evidence>
<name>A0A7L4YQ73_9ACTN</name>
<accession>A0A7L4YQ73</accession>
<evidence type="ECO:0000256" key="1">
    <source>
        <dbReference type="ARBA" id="ARBA00004141"/>
    </source>
</evidence>
<evidence type="ECO:0000256" key="5">
    <source>
        <dbReference type="ARBA" id="ARBA00022989"/>
    </source>
</evidence>
<keyword evidence="6 8" id="KW-0472">Membrane</keyword>
<keyword evidence="2" id="KW-0328">Glycosyltransferase</keyword>
<evidence type="ECO:0000313" key="10">
    <source>
        <dbReference type="Proteomes" id="UP000463857"/>
    </source>
</evidence>
<evidence type="ECO:0008006" key="11">
    <source>
        <dbReference type="Google" id="ProtNLM"/>
    </source>
</evidence>
<comment type="similarity">
    <text evidence="7">Belongs to the MptA/B family.</text>
</comment>
<dbReference type="KEGG" id="eke:EK0264_14180"/>
<feature type="transmembrane region" description="Helical" evidence="8">
    <location>
        <begin position="153"/>
        <end position="176"/>
    </location>
</feature>
<feature type="transmembrane region" description="Helical" evidence="8">
    <location>
        <begin position="341"/>
        <end position="359"/>
    </location>
</feature>